<dbReference type="InterPro" id="IPR000873">
    <property type="entry name" value="AMP-dep_synth/lig_dom"/>
</dbReference>
<dbReference type="PANTHER" id="PTHR43859:SF4">
    <property type="entry name" value="BUTANOATE--COA LIGASE AAE1-RELATED"/>
    <property type="match status" value="1"/>
</dbReference>
<feature type="domain" description="AMP-dependent synthetase/ligase" evidence="5">
    <location>
        <begin position="27"/>
        <end position="404"/>
    </location>
</feature>
<dbReference type="PROSITE" id="PS00455">
    <property type="entry name" value="AMP_BINDING"/>
    <property type="match status" value="1"/>
</dbReference>
<proteinExistence type="inferred from homology"/>
<dbReference type="InterPro" id="IPR042099">
    <property type="entry name" value="ANL_N_sf"/>
</dbReference>
<evidence type="ECO:0000256" key="4">
    <source>
        <dbReference type="ARBA" id="ARBA00023098"/>
    </source>
</evidence>
<keyword evidence="3" id="KW-0276">Fatty acid metabolism</keyword>
<evidence type="ECO:0000259" key="6">
    <source>
        <dbReference type="Pfam" id="PF13193"/>
    </source>
</evidence>
<dbReference type="CDD" id="cd12118">
    <property type="entry name" value="ttLC_FACS_AEE21_like"/>
    <property type="match status" value="1"/>
</dbReference>
<evidence type="ECO:0000256" key="3">
    <source>
        <dbReference type="ARBA" id="ARBA00022832"/>
    </source>
</evidence>
<dbReference type="SUPFAM" id="SSF56801">
    <property type="entry name" value="Acetyl-CoA synthetase-like"/>
    <property type="match status" value="1"/>
</dbReference>
<dbReference type="KEGG" id="cbw:RR42_s0937"/>
<accession>A0A0C4YAK8</accession>
<dbReference type="OrthoDB" id="9766486at2"/>
<dbReference type="GO" id="GO:0006631">
    <property type="term" value="P:fatty acid metabolic process"/>
    <property type="evidence" value="ECO:0007669"/>
    <property type="project" value="UniProtKB-KW"/>
</dbReference>
<feature type="domain" description="AMP-binding enzyme C-terminal" evidence="6">
    <location>
        <begin position="454"/>
        <end position="529"/>
    </location>
</feature>
<dbReference type="EMBL" id="CP010537">
    <property type="protein sequence ID" value="AJG22527.1"/>
    <property type="molecule type" value="Genomic_DNA"/>
</dbReference>
<gene>
    <name evidence="7" type="ORF">RR42_s0937</name>
</gene>
<name>A0A0C4YAK8_9BURK</name>
<dbReference type="RefSeq" id="WP_043354041.1">
    <property type="nucleotide sequence ID" value="NZ_CP010537.1"/>
</dbReference>
<evidence type="ECO:0000256" key="2">
    <source>
        <dbReference type="ARBA" id="ARBA00022598"/>
    </source>
</evidence>
<evidence type="ECO:0000313" key="8">
    <source>
        <dbReference type="Proteomes" id="UP000031843"/>
    </source>
</evidence>
<dbReference type="STRING" id="68895.RR42_s0937"/>
<comment type="similarity">
    <text evidence="1">Belongs to the ATP-dependent AMP-binding enzyme family.</text>
</comment>
<dbReference type="Pfam" id="PF00501">
    <property type="entry name" value="AMP-binding"/>
    <property type="match status" value="1"/>
</dbReference>
<dbReference type="GO" id="GO:0016874">
    <property type="term" value="F:ligase activity"/>
    <property type="evidence" value="ECO:0007669"/>
    <property type="project" value="UniProtKB-KW"/>
</dbReference>
<dbReference type="AlphaFoldDB" id="A0A0C4YAK8"/>
<organism evidence="7 8">
    <name type="scientific">Cupriavidus basilensis</name>
    <dbReference type="NCBI Taxonomy" id="68895"/>
    <lineage>
        <taxon>Bacteria</taxon>
        <taxon>Pseudomonadati</taxon>
        <taxon>Pseudomonadota</taxon>
        <taxon>Betaproteobacteria</taxon>
        <taxon>Burkholderiales</taxon>
        <taxon>Burkholderiaceae</taxon>
        <taxon>Cupriavidus</taxon>
    </lineage>
</organism>
<dbReference type="InterPro" id="IPR020845">
    <property type="entry name" value="AMP-binding_CS"/>
</dbReference>
<keyword evidence="4" id="KW-0443">Lipid metabolism</keyword>
<dbReference type="NCBIfam" id="NF006020">
    <property type="entry name" value="PRK08162.1"/>
    <property type="match status" value="1"/>
</dbReference>
<dbReference type="PANTHER" id="PTHR43859">
    <property type="entry name" value="ACYL-ACTIVATING ENZYME"/>
    <property type="match status" value="1"/>
</dbReference>
<keyword evidence="2 7" id="KW-0436">Ligase</keyword>
<protein>
    <submittedName>
        <fullName evidence="7">3-methylmercaptopropionyl-CoA ligase (DmdB)</fullName>
    </submittedName>
</protein>
<dbReference type="Gene3D" id="3.30.300.30">
    <property type="match status" value="1"/>
</dbReference>
<dbReference type="Proteomes" id="UP000031843">
    <property type="component" value="Chromosome secondary"/>
</dbReference>
<dbReference type="FunFam" id="3.30.300.30:FF:000008">
    <property type="entry name" value="2,3-dihydroxybenzoate-AMP ligase"/>
    <property type="match status" value="1"/>
</dbReference>
<dbReference type="InterPro" id="IPR045851">
    <property type="entry name" value="AMP-bd_C_sf"/>
</dbReference>
<keyword evidence="8" id="KW-1185">Reference proteome</keyword>
<reference evidence="7 8" key="1">
    <citation type="journal article" date="2015" name="Genome Announc.">
        <title>Complete Genome Sequence of Cupriavidus basilensis 4G11, Isolated from the Oak Ridge Field Research Center Site.</title>
        <authorList>
            <person name="Ray J."/>
            <person name="Waters R.J."/>
            <person name="Skerker J.M."/>
            <person name="Kuehl J.V."/>
            <person name="Price M.N."/>
            <person name="Huang J."/>
            <person name="Chakraborty R."/>
            <person name="Arkin A.P."/>
            <person name="Deutschbauer A."/>
        </authorList>
    </citation>
    <scope>NUCLEOTIDE SEQUENCE [LARGE SCALE GENOMIC DNA]</scope>
    <source>
        <strain evidence="7">4G11</strain>
    </source>
</reference>
<dbReference type="Pfam" id="PF13193">
    <property type="entry name" value="AMP-binding_C"/>
    <property type="match status" value="1"/>
</dbReference>
<evidence type="ECO:0000256" key="1">
    <source>
        <dbReference type="ARBA" id="ARBA00006432"/>
    </source>
</evidence>
<dbReference type="InterPro" id="IPR025110">
    <property type="entry name" value="AMP-bd_C"/>
</dbReference>
<evidence type="ECO:0000313" key="7">
    <source>
        <dbReference type="EMBL" id="AJG22527.1"/>
    </source>
</evidence>
<sequence length="554" mass="59940">MNTNIYQVGLDRRAANHMPLTPLHFLDRCAEQYPDRTAIIHGPVRQSWKVTRERCRQLASALVKRGVGRGDTVSILAPNTPAMVEAHHGIPLSGAVLNAINCRLDADGVRFIVAHGECKVLFVDREFSALAAEALQGLPNAPLVIDIADALAPAGEPIGAMEYEQFLREGDIDFPGVWPDDEWNAIALNYTSGTTSDPKGVVPSHRGAYLMSMLQLTDWGMPRAPKYLWTLPMFHANGWCFSWAVTAAAGTHVCLRKVTAANIFSAIEAYGADHFCAAPIVLSSLATATQEERRPFSHVVRIRTAGSPPPASVLKAVIEQGFDVEHVYGITEASGTPVSSYANPAWNEKSGDEKARLMARQGNRAAGLEGLRVADPDTMESVPWDGTTQGELLLRGNIVMKGYLKNPEATEAAFAGGWFHTGDLAVVHPDGYVQITDRSKDVIISGGENISSVEVEDVLHQHPAVLIAAVVAQPHPKWGESPCAFIELKNGVAAPTEAEIIAFCRSRLAHYKCPTRVVYGALPKTGTGKIQKYRLRALAGSREAITELAANHTD</sequence>
<evidence type="ECO:0000259" key="5">
    <source>
        <dbReference type="Pfam" id="PF00501"/>
    </source>
</evidence>
<dbReference type="Gene3D" id="3.40.50.12780">
    <property type="entry name" value="N-terminal domain of ligase-like"/>
    <property type="match status" value="1"/>
</dbReference>